<keyword evidence="4 6" id="KW-0560">Oxidoreductase</keyword>
<keyword evidence="2 6" id="KW-0662">Pyridine nucleotide biosynthesis</keyword>
<dbReference type="Gene3D" id="3.30.360.10">
    <property type="entry name" value="Dihydrodipicolinate Reductase, domain 2"/>
    <property type="match status" value="1"/>
</dbReference>
<dbReference type="SUPFAM" id="SSF55347">
    <property type="entry name" value="Glyceraldehyde-3-phosphate dehydrogenase-like, C-terminal domain"/>
    <property type="match status" value="1"/>
</dbReference>
<evidence type="ECO:0000313" key="9">
    <source>
        <dbReference type="EMBL" id="MDK6029361.1"/>
    </source>
</evidence>
<dbReference type="InterPro" id="IPR011182">
    <property type="entry name" value="L-Asp_DH"/>
</dbReference>
<reference evidence="9 10" key="1">
    <citation type="submission" date="2023-05" db="EMBL/GenBank/DDBJ databases">
        <title>A new hyperthermophilic archaea 'Ignisphaera cupida' sp. nov. and description of the family 'Ignisphaeraceae' fam. nov.</title>
        <authorList>
            <person name="Podosokorskaya O.A."/>
            <person name="Elcheninov A.G."/>
            <person name="Klukina A."/>
            <person name="Merkel A.Y."/>
        </authorList>
    </citation>
    <scope>NUCLEOTIDE SEQUENCE [LARGE SCALE GENOMIC DNA]</scope>
    <source>
        <strain evidence="9 10">4213-co</strain>
    </source>
</reference>
<dbReference type="SUPFAM" id="SSF51735">
    <property type="entry name" value="NAD(P)-binding Rossmann-fold domains"/>
    <property type="match status" value="1"/>
</dbReference>
<evidence type="ECO:0000259" key="8">
    <source>
        <dbReference type="Pfam" id="PF03447"/>
    </source>
</evidence>
<feature type="domain" description="Aspartate/homoserine dehydrogenase NAD-binding" evidence="8">
    <location>
        <begin position="5"/>
        <end position="120"/>
    </location>
</feature>
<comment type="miscellaneous">
    <text evidence="6">The iminoaspartate product is unstable in aqueous solution and can decompose to oxaloacetate and ammonia.</text>
</comment>
<dbReference type="GO" id="GO:0016639">
    <property type="term" value="F:oxidoreductase activity, acting on the CH-NH2 group of donors, NAD or NADP as acceptor"/>
    <property type="evidence" value="ECO:0007669"/>
    <property type="project" value="UniProtKB-UniRule"/>
</dbReference>
<dbReference type="HAMAP" id="MF_01265">
    <property type="entry name" value="NadX"/>
    <property type="match status" value="1"/>
</dbReference>
<comment type="similarity">
    <text evidence="1 6">Belongs to the L-aspartate dehydrogenase family.</text>
</comment>
<evidence type="ECO:0000256" key="2">
    <source>
        <dbReference type="ARBA" id="ARBA00022642"/>
    </source>
</evidence>
<dbReference type="PANTHER" id="PTHR31873:SF6">
    <property type="entry name" value="ASPARTATE DEHYDROGENASE DOMAIN-CONTAINING PROTEIN"/>
    <property type="match status" value="1"/>
</dbReference>
<evidence type="ECO:0000313" key="10">
    <source>
        <dbReference type="Proteomes" id="UP001529235"/>
    </source>
</evidence>
<dbReference type="RefSeq" id="WP_285274386.1">
    <property type="nucleotide sequence ID" value="NZ_JASNVW010000007.1"/>
</dbReference>
<comment type="caution">
    <text evidence="9">The sequence shown here is derived from an EMBL/GenBank/DDBJ whole genome shotgun (WGS) entry which is preliminary data.</text>
</comment>
<evidence type="ECO:0000256" key="4">
    <source>
        <dbReference type="ARBA" id="ARBA00023002"/>
    </source>
</evidence>
<dbReference type="GO" id="GO:0009435">
    <property type="term" value="P:NAD+ biosynthetic process"/>
    <property type="evidence" value="ECO:0007669"/>
    <property type="project" value="UniProtKB-UniRule"/>
</dbReference>
<dbReference type="InterPro" id="IPR020626">
    <property type="entry name" value="Asp_DH_prok"/>
</dbReference>
<evidence type="ECO:0000256" key="3">
    <source>
        <dbReference type="ARBA" id="ARBA00022857"/>
    </source>
</evidence>
<feature type="domain" description="Aspartate dehydrogenase" evidence="7">
    <location>
        <begin position="168"/>
        <end position="252"/>
    </location>
</feature>
<accession>A0ABD4Z7Q1</accession>
<protein>
    <recommendedName>
        <fullName evidence="6">L-aspartate dehydrogenase</fullName>
        <ecNumber evidence="6">1.4.1.21</ecNumber>
    </recommendedName>
</protein>
<dbReference type="Pfam" id="PF01958">
    <property type="entry name" value="Asp_DH_C"/>
    <property type="match status" value="1"/>
</dbReference>
<dbReference type="EMBL" id="JASNVW010000007">
    <property type="protein sequence ID" value="MDK6029361.1"/>
    <property type="molecule type" value="Genomic_DNA"/>
</dbReference>
<dbReference type="PIRSF" id="PIRSF005227">
    <property type="entry name" value="Asp_dh_NAD_syn"/>
    <property type="match status" value="1"/>
</dbReference>
<dbReference type="InterPro" id="IPR022487">
    <property type="entry name" value="Asp_DH_arc"/>
</dbReference>
<evidence type="ECO:0000259" key="7">
    <source>
        <dbReference type="Pfam" id="PF01958"/>
    </source>
</evidence>
<dbReference type="Gene3D" id="3.40.50.720">
    <property type="entry name" value="NAD(P)-binding Rossmann-like Domain"/>
    <property type="match status" value="1"/>
</dbReference>
<keyword evidence="5 6" id="KW-0520">NAD</keyword>
<dbReference type="NCBIfam" id="NF009830">
    <property type="entry name" value="PRK13304.1"/>
    <property type="match status" value="1"/>
</dbReference>
<keyword evidence="3 6" id="KW-0521">NADP</keyword>
<dbReference type="NCBIfam" id="TIGR03855">
    <property type="entry name" value="NAD_NadX"/>
    <property type="match status" value="1"/>
</dbReference>
<dbReference type="GO" id="GO:0051287">
    <property type="term" value="F:NAD binding"/>
    <property type="evidence" value="ECO:0007669"/>
    <property type="project" value="UniProtKB-UniRule"/>
</dbReference>
<dbReference type="Pfam" id="PF03447">
    <property type="entry name" value="NAD_binding_3"/>
    <property type="match status" value="1"/>
</dbReference>
<proteinExistence type="inferred from homology"/>
<dbReference type="GO" id="GO:0050661">
    <property type="term" value="F:NADP binding"/>
    <property type="evidence" value="ECO:0007669"/>
    <property type="project" value="UniProtKB-UniRule"/>
</dbReference>
<comment type="catalytic activity">
    <reaction evidence="6">
        <text>L-aspartate + NAD(+) + H2O = oxaloacetate + NH4(+) + NADH + H(+)</text>
        <dbReference type="Rhea" id="RHEA:11788"/>
        <dbReference type="ChEBI" id="CHEBI:15377"/>
        <dbReference type="ChEBI" id="CHEBI:15378"/>
        <dbReference type="ChEBI" id="CHEBI:16452"/>
        <dbReference type="ChEBI" id="CHEBI:28938"/>
        <dbReference type="ChEBI" id="CHEBI:29991"/>
        <dbReference type="ChEBI" id="CHEBI:57540"/>
        <dbReference type="ChEBI" id="CHEBI:57945"/>
        <dbReference type="EC" id="1.4.1.21"/>
    </reaction>
</comment>
<feature type="binding site" evidence="6">
    <location>
        <position position="190"/>
    </location>
    <ligand>
        <name>NAD(+)</name>
        <dbReference type="ChEBI" id="CHEBI:57540"/>
    </ligand>
</feature>
<evidence type="ECO:0000256" key="6">
    <source>
        <dbReference type="HAMAP-Rule" id="MF_01265"/>
    </source>
</evidence>
<evidence type="ECO:0000256" key="1">
    <source>
        <dbReference type="ARBA" id="ARBA00008331"/>
    </source>
</evidence>
<feature type="active site" evidence="6">
    <location>
        <position position="218"/>
    </location>
</feature>
<sequence>MAIIGCGAIGSVLIEAIARGVVKCKLVALMDIASEKCSSISSMHSLEGVAICSDLDCLLKASPTLVVEAASQEAVKMYVPRVLEMGIDVVVLSVGALLDEKLISEIRKVMGLSKARVYIPSGAIAGLDAVKALSLTGIDRVVLKTTKNIRSFDRNTLRKLGVDVENVKTKTLIYSGKASEAVKLFPANINVVAALALASGVEPNVEIYADPMAMHNIHEIIVEGKASKIFIRVENVPHTQNPRTSYLAALSAATLLKKLCEEGVEVGT</sequence>
<dbReference type="GO" id="GO:0033735">
    <property type="term" value="F:aspartate dehydrogenase [NAD(P)+] activity"/>
    <property type="evidence" value="ECO:0007669"/>
    <property type="project" value="UniProtKB-EC"/>
</dbReference>
<organism evidence="9 10">
    <name type="scientific">Ignisphaera cupida</name>
    <dbReference type="NCBI Taxonomy" id="3050454"/>
    <lineage>
        <taxon>Archaea</taxon>
        <taxon>Thermoproteota</taxon>
        <taxon>Thermoprotei</taxon>
        <taxon>Desulfurococcales</taxon>
        <taxon>Desulfurococcaceae</taxon>
        <taxon>Ignisphaera</taxon>
    </lineage>
</organism>
<feature type="binding site" evidence="6">
    <location>
        <position position="123"/>
    </location>
    <ligand>
        <name>NAD(+)</name>
        <dbReference type="ChEBI" id="CHEBI:57540"/>
    </ligand>
</feature>
<dbReference type="PANTHER" id="PTHR31873">
    <property type="entry name" value="L-ASPARTATE DEHYDROGENASE-RELATED"/>
    <property type="match status" value="1"/>
</dbReference>
<dbReference type="InterPro" id="IPR036291">
    <property type="entry name" value="NAD(P)-bd_dom_sf"/>
</dbReference>
<keyword evidence="10" id="KW-1185">Reference proteome</keyword>
<gene>
    <name evidence="6" type="primary">nadX</name>
    <name evidence="9" type="ORF">QPL79_08300</name>
</gene>
<evidence type="ECO:0000256" key="5">
    <source>
        <dbReference type="ARBA" id="ARBA00023027"/>
    </source>
</evidence>
<dbReference type="InterPro" id="IPR002811">
    <property type="entry name" value="Asp_DH"/>
</dbReference>
<dbReference type="EC" id="1.4.1.21" evidence="6"/>
<dbReference type="InterPro" id="IPR005106">
    <property type="entry name" value="Asp/hSer_DH_NAD-bd"/>
</dbReference>
<comment type="function">
    <text evidence="6">Specifically catalyzes the NAD or NADP-dependent dehydrogenation of L-aspartate to iminoaspartate.</text>
</comment>
<comment type="catalytic activity">
    <reaction evidence="6">
        <text>L-aspartate + NADP(+) + H2O = oxaloacetate + NH4(+) + NADPH + H(+)</text>
        <dbReference type="Rhea" id="RHEA:11784"/>
        <dbReference type="ChEBI" id="CHEBI:15377"/>
        <dbReference type="ChEBI" id="CHEBI:15378"/>
        <dbReference type="ChEBI" id="CHEBI:16452"/>
        <dbReference type="ChEBI" id="CHEBI:28938"/>
        <dbReference type="ChEBI" id="CHEBI:29991"/>
        <dbReference type="ChEBI" id="CHEBI:57783"/>
        <dbReference type="ChEBI" id="CHEBI:58349"/>
        <dbReference type="EC" id="1.4.1.21"/>
    </reaction>
</comment>
<dbReference type="Proteomes" id="UP001529235">
    <property type="component" value="Unassembled WGS sequence"/>
</dbReference>
<dbReference type="AlphaFoldDB" id="A0ABD4Z7Q1"/>
<comment type="pathway">
    <text evidence="6">Cofactor biosynthesis; NAD(+) biosynthesis; iminoaspartate from L-aspartate (dehydrogenase route): step 1/1.</text>
</comment>
<name>A0ABD4Z7Q1_9CREN</name>